<name>A0A3A1YGC4_9FLAO</name>
<feature type="transmembrane region" description="Helical" evidence="7">
    <location>
        <begin position="65"/>
        <end position="84"/>
    </location>
</feature>
<reference evidence="10 11" key="1">
    <citation type="submission" date="2017-08" db="EMBL/GenBank/DDBJ databases">
        <title>Capnocytophaga canis 17-158 assembly.</title>
        <authorList>
            <person name="Gulvik C.A."/>
        </authorList>
    </citation>
    <scope>NUCLEOTIDE SEQUENCE [LARGE SCALE GENOMIC DNA]</scope>
    <source>
        <strain evidence="10 11">17-158</strain>
    </source>
</reference>
<protein>
    <recommendedName>
        <fullName evidence="9">TM2 domain-containing protein</fullName>
    </recommendedName>
</protein>
<keyword evidence="4 7" id="KW-1133">Transmembrane helix</keyword>
<accession>A0A3A1YGC4</accession>
<dbReference type="PANTHER" id="PTHR21016">
    <property type="entry name" value="BETA-AMYLOID BINDING PROTEIN-RELATED"/>
    <property type="match status" value="1"/>
</dbReference>
<gene>
    <name evidence="10" type="ORF">CKY20_07025</name>
</gene>
<evidence type="ECO:0000256" key="3">
    <source>
        <dbReference type="ARBA" id="ARBA00022729"/>
    </source>
</evidence>
<feature type="chain" id="PRO_5017469322" description="TM2 domain-containing protein" evidence="8">
    <location>
        <begin position="22"/>
        <end position="127"/>
    </location>
</feature>
<keyword evidence="5 7" id="KW-0472">Membrane</keyword>
<sequence>MRLKFLLASLLFMITFGGVYASFPVERTNGNTVTQQFVAGSEDVEDDNAVTLSSPAAGTSGKSQLVALLLCIFVGAMGIHRFYLGYITEGVLQLLTLGGCGVWALIDLIRIITGDLKPKGGNYSQTL</sequence>
<dbReference type="InterPro" id="IPR007829">
    <property type="entry name" value="TM2"/>
</dbReference>
<evidence type="ECO:0000256" key="8">
    <source>
        <dbReference type="SAM" id="SignalP"/>
    </source>
</evidence>
<dbReference type="InterPro" id="IPR050932">
    <property type="entry name" value="TM2D1-3-like"/>
</dbReference>
<dbReference type="PANTHER" id="PTHR21016:SF7">
    <property type="entry name" value="TM2 DOMAIN-CONTAINING PROTEIN 3"/>
    <property type="match status" value="1"/>
</dbReference>
<feature type="signal peptide" evidence="8">
    <location>
        <begin position="1"/>
        <end position="21"/>
    </location>
</feature>
<comment type="caution">
    <text evidence="10">The sequence shown here is derived from an EMBL/GenBank/DDBJ whole genome shotgun (WGS) entry which is preliminary data.</text>
</comment>
<dbReference type="Proteomes" id="UP000265497">
    <property type="component" value="Unassembled WGS sequence"/>
</dbReference>
<evidence type="ECO:0000313" key="10">
    <source>
        <dbReference type="EMBL" id="RIY36238.1"/>
    </source>
</evidence>
<proteinExistence type="predicted"/>
<evidence type="ECO:0000256" key="6">
    <source>
        <dbReference type="ARBA" id="ARBA00023180"/>
    </source>
</evidence>
<evidence type="ECO:0000256" key="2">
    <source>
        <dbReference type="ARBA" id="ARBA00022692"/>
    </source>
</evidence>
<feature type="domain" description="TM2" evidence="9">
    <location>
        <begin position="61"/>
        <end position="109"/>
    </location>
</feature>
<evidence type="ECO:0000313" key="11">
    <source>
        <dbReference type="Proteomes" id="UP000265497"/>
    </source>
</evidence>
<dbReference type="GO" id="GO:0016020">
    <property type="term" value="C:membrane"/>
    <property type="evidence" value="ECO:0007669"/>
    <property type="project" value="UniProtKB-SubCell"/>
</dbReference>
<dbReference type="Pfam" id="PF05154">
    <property type="entry name" value="TM2"/>
    <property type="match status" value="1"/>
</dbReference>
<keyword evidence="2 7" id="KW-0812">Transmembrane</keyword>
<evidence type="ECO:0000259" key="9">
    <source>
        <dbReference type="Pfam" id="PF05154"/>
    </source>
</evidence>
<dbReference type="RefSeq" id="WP_119652679.1">
    <property type="nucleotide sequence ID" value="NZ_NSDI01000006.1"/>
</dbReference>
<dbReference type="EMBL" id="NSDI01000006">
    <property type="protein sequence ID" value="RIY36238.1"/>
    <property type="molecule type" value="Genomic_DNA"/>
</dbReference>
<feature type="transmembrane region" description="Helical" evidence="7">
    <location>
        <begin position="91"/>
        <end position="112"/>
    </location>
</feature>
<evidence type="ECO:0000256" key="5">
    <source>
        <dbReference type="ARBA" id="ARBA00023136"/>
    </source>
</evidence>
<keyword evidence="6" id="KW-0325">Glycoprotein</keyword>
<evidence type="ECO:0000256" key="1">
    <source>
        <dbReference type="ARBA" id="ARBA00004141"/>
    </source>
</evidence>
<comment type="subcellular location">
    <subcellularLocation>
        <location evidence="1">Membrane</location>
        <topology evidence="1">Multi-pass membrane protein</topology>
    </subcellularLocation>
</comment>
<evidence type="ECO:0000256" key="7">
    <source>
        <dbReference type="SAM" id="Phobius"/>
    </source>
</evidence>
<evidence type="ECO:0000256" key="4">
    <source>
        <dbReference type="ARBA" id="ARBA00022989"/>
    </source>
</evidence>
<keyword evidence="3 8" id="KW-0732">Signal</keyword>
<dbReference type="AlphaFoldDB" id="A0A3A1YGC4"/>
<organism evidence="10 11">
    <name type="scientific">Capnocytophaga canis</name>
    <dbReference type="NCBI Taxonomy" id="1848903"/>
    <lineage>
        <taxon>Bacteria</taxon>
        <taxon>Pseudomonadati</taxon>
        <taxon>Bacteroidota</taxon>
        <taxon>Flavobacteriia</taxon>
        <taxon>Flavobacteriales</taxon>
        <taxon>Flavobacteriaceae</taxon>
        <taxon>Capnocytophaga</taxon>
    </lineage>
</organism>